<reference evidence="2 3" key="1">
    <citation type="submission" date="2017-01" db="EMBL/GenBank/DDBJ databases">
        <authorList>
            <person name="Varghese N."/>
            <person name="Submissions S."/>
        </authorList>
    </citation>
    <scope>NUCLEOTIDE SEQUENCE [LARGE SCALE GENOMIC DNA]</scope>
    <source>
        <strain evidence="2 3">DSM 18447</strain>
    </source>
</reference>
<evidence type="ECO:0000256" key="1">
    <source>
        <dbReference type="SAM" id="Phobius"/>
    </source>
</evidence>
<dbReference type="AlphaFoldDB" id="A0AA46A7D5"/>
<name>A0AA46A7D5_9RHOB</name>
<protein>
    <submittedName>
        <fullName evidence="2">Uncharacterized protein</fullName>
    </submittedName>
</protein>
<accession>A0AA46A7D5</accession>
<keyword evidence="1" id="KW-1133">Transmembrane helix</keyword>
<keyword evidence="1" id="KW-0812">Transmembrane</keyword>
<keyword evidence="1" id="KW-0472">Membrane</keyword>
<feature type="transmembrane region" description="Helical" evidence="1">
    <location>
        <begin position="34"/>
        <end position="54"/>
    </location>
</feature>
<proteinExistence type="predicted"/>
<comment type="caution">
    <text evidence="2">The sequence shown here is derived from an EMBL/GenBank/DDBJ whole genome shotgun (WGS) entry which is preliminary data.</text>
</comment>
<sequence length="64" mass="7556">MNIESSYNQSRTTSSQSVDRGKLLVESHLLRQAAFQYASIAFFRLILRAFLLLAGHRWKWRKTR</sequence>
<organism evidence="2 3">
    <name type="scientific">Paracoccus saliphilus</name>
    <dbReference type="NCBI Taxonomy" id="405559"/>
    <lineage>
        <taxon>Bacteria</taxon>
        <taxon>Pseudomonadati</taxon>
        <taxon>Pseudomonadota</taxon>
        <taxon>Alphaproteobacteria</taxon>
        <taxon>Rhodobacterales</taxon>
        <taxon>Paracoccaceae</taxon>
        <taxon>Paracoccus</taxon>
    </lineage>
</organism>
<dbReference type="EMBL" id="FTOU01000021">
    <property type="protein sequence ID" value="SIT12148.1"/>
    <property type="molecule type" value="Genomic_DNA"/>
</dbReference>
<evidence type="ECO:0000313" key="2">
    <source>
        <dbReference type="EMBL" id="SIT12148.1"/>
    </source>
</evidence>
<gene>
    <name evidence="2" type="ORF">SAMN05421772_1213</name>
</gene>
<evidence type="ECO:0000313" key="3">
    <source>
        <dbReference type="Proteomes" id="UP000186216"/>
    </source>
</evidence>
<dbReference type="Proteomes" id="UP000186216">
    <property type="component" value="Unassembled WGS sequence"/>
</dbReference>